<comment type="caution">
    <text evidence="1">The sequence shown here is derived from an EMBL/GenBank/DDBJ whole genome shotgun (WGS) entry which is preliminary data.</text>
</comment>
<dbReference type="RefSeq" id="WP_184790544.1">
    <property type="nucleotide sequence ID" value="NZ_BONT01000054.1"/>
</dbReference>
<name>A0A841FNR7_9ACTN</name>
<dbReference type="Proteomes" id="UP000548476">
    <property type="component" value="Unassembled WGS sequence"/>
</dbReference>
<evidence type="ECO:0000313" key="2">
    <source>
        <dbReference type="Proteomes" id="UP000548476"/>
    </source>
</evidence>
<accession>A0A841FNR7</accession>
<dbReference type="EMBL" id="JACHGT010000013">
    <property type="protein sequence ID" value="MBB6037735.1"/>
    <property type="molecule type" value="Genomic_DNA"/>
</dbReference>
<dbReference type="AlphaFoldDB" id="A0A841FNR7"/>
<proteinExistence type="predicted"/>
<keyword evidence="2" id="KW-1185">Reference proteome</keyword>
<reference evidence="1 2" key="1">
    <citation type="submission" date="2020-08" db="EMBL/GenBank/DDBJ databases">
        <title>Genomic Encyclopedia of Type Strains, Phase IV (KMG-IV): sequencing the most valuable type-strain genomes for metagenomic binning, comparative biology and taxonomic classification.</title>
        <authorList>
            <person name="Goeker M."/>
        </authorList>
    </citation>
    <scope>NUCLEOTIDE SEQUENCE [LARGE SCALE GENOMIC DNA]</scope>
    <source>
        <strain evidence="1 2">YIM 65646</strain>
    </source>
</reference>
<sequence>MTTRVESNSYLTEEQHRVYTLRDSLTRNGGTPSGFLEVLAAVVEEGTWRKVPSGVNDDRPFESFKDFIEAKPPFGLNASVSDVRILLQLRHPHETNSEIRSRMDAMRATVRTLLGPVPGADPTLQDAREFGAFALTGGWHFGLMVARSVRPGATGKGRHDAKLSAKQFAKEAGTSTSRVMRFFRAWERAATAGVVPAAGMLSPGQELSLPEPQRWSEYFSAASTADDGVGGESLEVGDDVQRGRTDVMRRVIAEDPDAANAALEAIVERLEDDPELQTALVHEVSETPQLKKAIAAEGKRTSQLEYLHRIADEGKVKTPAGLLIEAPKAIRDAAARHLAKIQLSPTLDPGQAATEAYGSVRQLVAEAVESSSALQSEEQRAKARRVLGSAARNLAAIQSLLDSKEVDEDLLTELTSLQETVNGLVEQAAHIQG</sequence>
<evidence type="ECO:0000313" key="1">
    <source>
        <dbReference type="EMBL" id="MBB6037735.1"/>
    </source>
</evidence>
<organism evidence="1 2">
    <name type="scientific">Phytomonospora endophytica</name>
    <dbReference type="NCBI Taxonomy" id="714109"/>
    <lineage>
        <taxon>Bacteria</taxon>
        <taxon>Bacillati</taxon>
        <taxon>Actinomycetota</taxon>
        <taxon>Actinomycetes</taxon>
        <taxon>Micromonosporales</taxon>
        <taxon>Micromonosporaceae</taxon>
        <taxon>Phytomonospora</taxon>
    </lineage>
</organism>
<protein>
    <submittedName>
        <fullName evidence="1">Uncharacterized protein</fullName>
    </submittedName>
</protein>
<gene>
    <name evidence="1" type="ORF">HNR73_005613</name>
</gene>